<protein>
    <submittedName>
        <fullName evidence="8">Divalent metal cation transporter</fullName>
    </submittedName>
</protein>
<evidence type="ECO:0000313" key="8">
    <source>
        <dbReference type="EMBL" id="RAK61641.1"/>
    </source>
</evidence>
<keyword evidence="2" id="KW-0813">Transport</keyword>
<dbReference type="Pfam" id="PF01566">
    <property type="entry name" value="Nramp"/>
    <property type="match status" value="1"/>
</dbReference>
<evidence type="ECO:0000256" key="7">
    <source>
        <dbReference type="SAM" id="Phobius"/>
    </source>
</evidence>
<evidence type="ECO:0000256" key="2">
    <source>
        <dbReference type="ARBA" id="ARBA00022448"/>
    </source>
</evidence>
<evidence type="ECO:0000256" key="1">
    <source>
        <dbReference type="ARBA" id="ARBA00004141"/>
    </source>
</evidence>
<dbReference type="GO" id="GO:0015293">
    <property type="term" value="F:symporter activity"/>
    <property type="evidence" value="ECO:0007669"/>
    <property type="project" value="UniProtKB-KW"/>
</dbReference>
<dbReference type="GO" id="GO:0005886">
    <property type="term" value="C:plasma membrane"/>
    <property type="evidence" value="ECO:0007669"/>
    <property type="project" value="TreeGrafter"/>
</dbReference>
<feature type="transmembrane region" description="Helical" evidence="7">
    <location>
        <begin position="150"/>
        <end position="173"/>
    </location>
</feature>
<evidence type="ECO:0000256" key="4">
    <source>
        <dbReference type="ARBA" id="ARBA00022847"/>
    </source>
</evidence>
<dbReference type="GO" id="GO:0034755">
    <property type="term" value="P:iron ion transmembrane transport"/>
    <property type="evidence" value="ECO:0007669"/>
    <property type="project" value="TreeGrafter"/>
</dbReference>
<evidence type="ECO:0000256" key="3">
    <source>
        <dbReference type="ARBA" id="ARBA00022692"/>
    </source>
</evidence>
<gene>
    <name evidence="8" type="ORF">DJ021_01195</name>
</gene>
<keyword evidence="6 7" id="KW-0472">Membrane</keyword>
<dbReference type="OrthoDB" id="9787548at2"/>
<comment type="caution">
    <text evidence="8">The sequence shown here is derived from an EMBL/GenBank/DDBJ whole genome shotgun (WGS) entry which is preliminary data.</text>
</comment>
<dbReference type="GO" id="GO:0015086">
    <property type="term" value="F:cadmium ion transmembrane transporter activity"/>
    <property type="evidence" value="ECO:0007669"/>
    <property type="project" value="TreeGrafter"/>
</dbReference>
<feature type="transmembrane region" description="Helical" evidence="7">
    <location>
        <begin position="185"/>
        <end position="205"/>
    </location>
</feature>
<keyword evidence="9" id="KW-1185">Reference proteome</keyword>
<dbReference type="InterPro" id="IPR001046">
    <property type="entry name" value="NRAMP_fam"/>
</dbReference>
<dbReference type="PANTHER" id="PTHR11706">
    <property type="entry name" value="SOLUTE CARRIER PROTEIN FAMILY 11 MEMBER"/>
    <property type="match status" value="1"/>
</dbReference>
<feature type="transmembrane region" description="Helical" evidence="7">
    <location>
        <begin position="336"/>
        <end position="355"/>
    </location>
</feature>
<dbReference type="EMBL" id="QFYP01000001">
    <property type="protein sequence ID" value="RAK61641.1"/>
    <property type="molecule type" value="Genomic_DNA"/>
</dbReference>
<evidence type="ECO:0000313" key="9">
    <source>
        <dbReference type="Proteomes" id="UP000249842"/>
    </source>
</evidence>
<accession>A0A328B5I0</accession>
<reference evidence="9" key="1">
    <citation type="submission" date="2018-05" db="EMBL/GenBank/DDBJ databases">
        <authorList>
            <person name="Li X."/>
        </authorList>
    </citation>
    <scope>NUCLEOTIDE SEQUENCE [LARGE SCALE GENOMIC DNA]</scope>
    <source>
        <strain evidence="9">HKS-05</strain>
    </source>
</reference>
<comment type="subcellular location">
    <subcellularLocation>
        <location evidence="1">Membrane</location>
        <topology evidence="1">Multi-pass membrane protein</topology>
    </subcellularLocation>
</comment>
<dbReference type="AlphaFoldDB" id="A0A328B5I0"/>
<name>A0A328B5I0_9CAUL</name>
<feature type="transmembrane region" description="Helical" evidence="7">
    <location>
        <begin position="84"/>
        <end position="101"/>
    </location>
</feature>
<organism evidence="8 9">
    <name type="scientific">Phenylobacterium hankyongense</name>
    <dbReference type="NCBI Taxonomy" id="1813876"/>
    <lineage>
        <taxon>Bacteria</taxon>
        <taxon>Pseudomonadati</taxon>
        <taxon>Pseudomonadota</taxon>
        <taxon>Alphaproteobacteria</taxon>
        <taxon>Caulobacterales</taxon>
        <taxon>Caulobacteraceae</taxon>
        <taxon>Phenylobacterium</taxon>
    </lineage>
</organism>
<evidence type="ECO:0000256" key="6">
    <source>
        <dbReference type="ARBA" id="ARBA00023136"/>
    </source>
</evidence>
<dbReference type="GO" id="GO:0005384">
    <property type="term" value="F:manganese ion transmembrane transporter activity"/>
    <property type="evidence" value="ECO:0007669"/>
    <property type="project" value="TreeGrafter"/>
</dbReference>
<feature type="transmembrane region" description="Helical" evidence="7">
    <location>
        <begin position="400"/>
        <end position="420"/>
    </location>
</feature>
<sequence length="424" mass="45114">MVKQPERPKLLQVLGPGLITGASDDDPSGIATYSQAGAQFGFNMAWVMLFSWPLMCAIQEISARIGRVSGRGIAGNLKQHYPRPVLAVMVGMLLVANTINLGADLGAMGAGLRLVIGGPELLYVGLFGLVSILLEVFVRYSRYVSVLKWLTLALFAYVGVAFVVHIPWGSVAYRLVAPHIDWTPAYLTTLVAILGTTISPYLFFWQAEEEVEEVKERDGAIPLARAPQQARSELKRIRLDTYLGMGLSNLVALFIILTTAATLHAHGVTNIQTSAQAAEALRPIAGQMTFLLFALGIVGTGLLAVPVLAGSAAYAVGEAFGWHVGLARKPHRAKAFYGMIAGATVVGAALNFTSIDPIKALFWSAVINGVVAVPVMGMMMLIAGRKEVMGRFTLSRPLKFVGWAATAVMAAAAIGMFATMGKGG</sequence>
<feature type="transmembrane region" description="Helical" evidence="7">
    <location>
        <begin position="361"/>
        <end position="384"/>
    </location>
</feature>
<dbReference type="Proteomes" id="UP000249842">
    <property type="component" value="Unassembled WGS sequence"/>
</dbReference>
<feature type="transmembrane region" description="Helical" evidence="7">
    <location>
        <begin position="121"/>
        <end position="138"/>
    </location>
</feature>
<feature type="transmembrane region" description="Helical" evidence="7">
    <location>
        <begin position="290"/>
        <end position="316"/>
    </location>
</feature>
<keyword evidence="3 7" id="KW-0812">Transmembrane</keyword>
<evidence type="ECO:0000256" key="5">
    <source>
        <dbReference type="ARBA" id="ARBA00022989"/>
    </source>
</evidence>
<keyword evidence="5 7" id="KW-1133">Transmembrane helix</keyword>
<dbReference type="PANTHER" id="PTHR11706:SF33">
    <property type="entry name" value="NATURAL RESISTANCE-ASSOCIATED MACROPHAGE PROTEIN 2"/>
    <property type="match status" value="1"/>
</dbReference>
<keyword evidence="4" id="KW-0769">Symport</keyword>
<feature type="transmembrane region" description="Helical" evidence="7">
    <location>
        <begin position="241"/>
        <end position="263"/>
    </location>
</feature>
<proteinExistence type="predicted"/>